<keyword evidence="6" id="KW-1185">Reference proteome</keyword>
<proteinExistence type="predicted"/>
<protein>
    <submittedName>
        <fullName evidence="5">Unnamed protein product</fullName>
    </submittedName>
</protein>
<organism evidence="5 6">
    <name type="scientific">Phytophthora fragariaefolia</name>
    <dbReference type="NCBI Taxonomy" id="1490495"/>
    <lineage>
        <taxon>Eukaryota</taxon>
        <taxon>Sar</taxon>
        <taxon>Stramenopiles</taxon>
        <taxon>Oomycota</taxon>
        <taxon>Peronosporomycetes</taxon>
        <taxon>Peronosporales</taxon>
        <taxon>Peronosporaceae</taxon>
        <taxon>Phytophthora</taxon>
    </lineage>
</organism>
<comment type="subcellular location">
    <subcellularLocation>
        <location evidence="1">Nucleus</location>
    </subcellularLocation>
</comment>
<accession>A0A9W6XW61</accession>
<feature type="domain" description="Chromo" evidence="4">
    <location>
        <begin position="561"/>
        <end position="625"/>
    </location>
</feature>
<dbReference type="InterPro" id="IPR016197">
    <property type="entry name" value="Chromo-like_dom_sf"/>
</dbReference>
<feature type="compositionally biased region" description="Low complexity" evidence="3">
    <location>
        <begin position="695"/>
        <end position="705"/>
    </location>
</feature>
<name>A0A9W6XW61_9STRA</name>
<feature type="region of interest" description="Disordered" evidence="3">
    <location>
        <begin position="102"/>
        <end position="193"/>
    </location>
</feature>
<feature type="compositionally biased region" description="Polar residues" evidence="3">
    <location>
        <begin position="456"/>
        <end position="477"/>
    </location>
</feature>
<keyword evidence="2" id="KW-0539">Nucleus</keyword>
<dbReference type="Pfam" id="PF00385">
    <property type="entry name" value="Chromo"/>
    <property type="match status" value="1"/>
</dbReference>
<comment type="caution">
    <text evidence="5">The sequence shown here is derived from an EMBL/GenBank/DDBJ whole genome shotgun (WGS) entry which is preliminary data.</text>
</comment>
<dbReference type="GO" id="GO:0005634">
    <property type="term" value="C:nucleus"/>
    <property type="evidence" value="ECO:0007669"/>
    <property type="project" value="UniProtKB-SubCell"/>
</dbReference>
<evidence type="ECO:0000256" key="3">
    <source>
        <dbReference type="SAM" id="MobiDB-lite"/>
    </source>
</evidence>
<evidence type="ECO:0000256" key="1">
    <source>
        <dbReference type="ARBA" id="ARBA00004123"/>
    </source>
</evidence>
<evidence type="ECO:0000259" key="4">
    <source>
        <dbReference type="PROSITE" id="PS50013"/>
    </source>
</evidence>
<dbReference type="PROSITE" id="PS50013">
    <property type="entry name" value="CHROMO_2"/>
    <property type="match status" value="1"/>
</dbReference>
<dbReference type="Proteomes" id="UP001165121">
    <property type="component" value="Unassembled WGS sequence"/>
</dbReference>
<feature type="compositionally biased region" description="Basic and acidic residues" evidence="3">
    <location>
        <begin position="679"/>
        <end position="693"/>
    </location>
</feature>
<reference evidence="5" key="1">
    <citation type="submission" date="2023-04" db="EMBL/GenBank/DDBJ databases">
        <title>Phytophthora fragariaefolia NBRC 109709.</title>
        <authorList>
            <person name="Ichikawa N."/>
            <person name="Sato H."/>
            <person name="Tonouchi N."/>
        </authorList>
    </citation>
    <scope>NUCLEOTIDE SEQUENCE</scope>
    <source>
        <strain evidence="5">NBRC 109709</strain>
    </source>
</reference>
<dbReference type="Gene3D" id="2.40.50.40">
    <property type="match status" value="1"/>
</dbReference>
<evidence type="ECO:0000256" key="2">
    <source>
        <dbReference type="ARBA" id="ARBA00023242"/>
    </source>
</evidence>
<dbReference type="CDD" id="cd00024">
    <property type="entry name" value="CD_CSD"/>
    <property type="match status" value="1"/>
</dbReference>
<dbReference type="SUPFAM" id="SSF54160">
    <property type="entry name" value="Chromo domain-like"/>
    <property type="match status" value="1"/>
</dbReference>
<dbReference type="PROSITE" id="PS00598">
    <property type="entry name" value="CHROMO_1"/>
    <property type="match status" value="1"/>
</dbReference>
<feature type="region of interest" description="Disordered" evidence="3">
    <location>
        <begin position="414"/>
        <end position="516"/>
    </location>
</feature>
<gene>
    <name evidence="5" type="ORF">Pfra01_001869000</name>
</gene>
<evidence type="ECO:0000313" key="6">
    <source>
        <dbReference type="Proteomes" id="UP001165121"/>
    </source>
</evidence>
<dbReference type="EMBL" id="BSXT01002332">
    <property type="protein sequence ID" value="GMF48402.1"/>
    <property type="molecule type" value="Genomic_DNA"/>
</dbReference>
<feature type="region of interest" description="Disordered" evidence="3">
    <location>
        <begin position="652"/>
        <end position="730"/>
    </location>
</feature>
<feature type="region of interest" description="Disordered" evidence="3">
    <location>
        <begin position="288"/>
        <end position="347"/>
    </location>
</feature>
<sequence length="775" mass="85080">MWRSRHINSNTSLEEILVLIRNEHANDAGRRHACCICSSGYFRRFLSDDWKLFSFVTRRHFNCDDVKLPQANDVAWGVQEGAQQHGVCDELEALFDVGSDADMEDGEEDEVTSSSRHDDPSVGSRRPHEDDSDASSSKRSRSGSDRPLADAGPLSSPRSGGDPTPSGVVASRTAPVRDPTTPTPSEIEYRFGSTAPPSQYALYSCSGINDDDATMELDFDPATYQRRDYYVGLFHEVRWYGNKKPPRTKGSEHKFDCADVFERWRWAQRSIENCKRLQFSPKVTPFGGFGGGGLRTPSPFPERPASGRSAAPTYRGSEEILTNEYENDPDLGSGSDDQQFAGRSSEFPPVHLAVGVEAAGRRRGSGPPDLVDRLEAVERLQSAEFAALRQDLAPLKAQLAQVWKTTSNVQVDLGSRALPSEVPRRQDSPNVEADPSSLVAPAPTESKQPLRPQHARAQTQSESEPPSRCSSADQSPEPSADAGGSPGATFRQSSNPTKPMKPATLQSPRSEATLRPAEILVSAKPATLQSRGSEATLRPTETTFAEMVCPRFVDASGARRSSAEGIVDHETRRTRAMDSVAKSRRTCATETYYRVRWLGLPPAEDTWEPRERLMEDIPDVVKEYEATLALVFDDGSLDHNHDRWSVIAQAYPRHEPPGNDAAVVTSISNDVPVKSRGASRRDEGDDDHTRDNDMDVSATTSTATRVADRSHPVAPAAGVREGVGTTDRRLTRPNLPSGPADAMDCQLGTQCLHCVRLLPRSSLQSLFRWDSTQRG</sequence>
<dbReference type="InterPro" id="IPR000953">
    <property type="entry name" value="Chromo/chromo_shadow_dom"/>
</dbReference>
<dbReference type="InterPro" id="IPR023780">
    <property type="entry name" value="Chromo_domain"/>
</dbReference>
<dbReference type="AlphaFoldDB" id="A0A9W6XW61"/>
<evidence type="ECO:0000313" key="5">
    <source>
        <dbReference type="EMBL" id="GMF48402.1"/>
    </source>
</evidence>
<dbReference type="InterPro" id="IPR023779">
    <property type="entry name" value="Chromodomain_CS"/>
</dbReference>
<feature type="compositionally biased region" description="Acidic residues" evidence="3">
    <location>
        <begin position="102"/>
        <end position="111"/>
    </location>
</feature>
<dbReference type="SMART" id="SM00298">
    <property type="entry name" value="CHROMO"/>
    <property type="match status" value="1"/>
</dbReference>